<evidence type="ECO:0000313" key="1">
    <source>
        <dbReference type="EMBL" id="EKG18262.1"/>
    </source>
</evidence>
<protein>
    <submittedName>
        <fullName evidence="1">Uncharacterized protein</fullName>
    </submittedName>
</protein>
<dbReference type="HOGENOM" id="CLU_1949228_0_0_1"/>
<name>K2RZW1_MACPH</name>
<organism evidence="1 2">
    <name type="scientific">Macrophomina phaseolina (strain MS6)</name>
    <name type="common">Charcoal rot fungus</name>
    <dbReference type="NCBI Taxonomy" id="1126212"/>
    <lineage>
        <taxon>Eukaryota</taxon>
        <taxon>Fungi</taxon>
        <taxon>Dikarya</taxon>
        <taxon>Ascomycota</taxon>
        <taxon>Pezizomycotina</taxon>
        <taxon>Dothideomycetes</taxon>
        <taxon>Dothideomycetes incertae sedis</taxon>
        <taxon>Botryosphaeriales</taxon>
        <taxon>Botryosphaeriaceae</taxon>
        <taxon>Macrophomina</taxon>
    </lineage>
</organism>
<dbReference type="VEuPathDB" id="FungiDB:MPH_04457"/>
<gene>
    <name evidence="1" type="ORF">MPH_04457</name>
</gene>
<dbReference type="AlphaFoldDB" id="K2RZW1"/>
<dbReference type="EMBL" id="AHHD01000211">
    <property type="protein sequence ID" value="EKG18262.1"/>
    <property type="molecule type" value="Genomic_DNA"/>
</dbReference>
<sequence>MKNSSSHILDSKSPISCQTSRAHRYSFPRQLYVLQSLVSKPTSSLLESCFCLFAMIVRKPYSSHNGHERMVMLKVSLEVRSPMGMLATIWHDDQLYNFPFPRALCRKRLKERPFTYWPIVANGGRMQVS</sequence>
<proteinExistence type="predicted"/>
<reference evidence="1 2" key="1">
    <citation type="journal article" date="2012" name="BMC Genomics">
        <title>Tools to kill: Genome of one of the most destructive plant pathogenic fungi Macrophomina phaseolina.</title>
        <authorList>
            <person name="Islam M.S."/>
            <person name="Haque M.S."/>
            <person name="Islam M.M."/>
            <person name="Emdad E.M."/>
            <person name="Halim A."/>
            <person name="Hossen Q.M.M."/>
            <person name="Hossain M.Z."/>
            <person name="Ahmed B."/>
            <person name="Rahim S."/>
            <person name="Rahman M.S."/>
            <person name="Alam M.M."/>
            <person name="Hou S."/>
            <person name="Wan X."/>
            <person name="Saito J.A."/>
            <person name="Alam M."/>
        </authorList>
    </citation>
    <scope>NUCLEOTIDE SEQUENCE [LARGE SCALE GENOMIC DNA]</scope>
    <source>
        <strain evidence="1 2">MS6</strain>
    </source>
</reference>
<accession>K2RZW1</accession>
<evidence type="ECO:0000313" key="2">
    <source>
        <dbReference type="Proteomes" id="UP000007129"/>
    </source>
</evidence>
<comment type="caution">
    <text evidence="1">The sequence shown here is derived from an EMBL/GenBank/DDBJ whole genome shotgun (WGS) entry which is preliminary data.</text>
</comment>
<dbReference type="InParanoid" id="K2RZW1"/>
<dbReference type="Proteomes" id="UP000007129">
    <property type="component" value="Unassembled WGS sequence"/>
</dbReference>